<dbReference type="EMBL" id="JBIGHX010000006">
    <property type="protein sequence ID" value="MFG6463308.1"/>
    <property type="molecule type" value="Genomic_DNA"/>
</dbReference>
<dbReference type="RefSeq" id="WP_394512273.1">
    <property type="nucleotide sequence ID" value="NZ_JBIGHX010000006.1"/>
</dbReference>
<evidence type="ECO:0008006" key="3">
    <source>
        <dbReference type="Google" id="ProtNLM"/>
    </source>
</evidence>
<dbReference type="Proteomes" id="UP001606302">
    <property type="component" value="Unassembled WGS sequence"/>
</dbReference>
<evidence type="ECO:0000313" key="1">
    <source>
        <dbReference type="EMBL" id="MFG6463308.1"/>
    </source>
</evidence>
<protein>
    <recommendedName>
        <fullName evidence="3">RHIM domain-containing protein</fullName>
    </recommendedName>
</protein>
<comment type="caution">
    <text evidence="1">The sequence shown here is derived from an EMBL/GenBank/DDBJ whole genome shotgun (WGS) entry which is preliminary data.</text>
</comment>
<keyword evidence="2" id="KW-1185">Reference proteome</keyword>
<name>A0ABW7GMX9_9BURK</name>
<sequence length="150" mass="15345">MVEILPLVVGALAAGATASLKKVGGDAVQTLYDQLKGAVIARLQRKAAVEALAEEPESQAQRQVVVEALTKAGAAHDAELARLAEALQAALARLTPPEQAAVGVDLRELEAANVNLRNITAAGTGVKGDHWKLSGDLTIEGVNAGGAPKN</sequence>
<organism evidence="1 2">
    <name type="scientific">Pelomonas lactea</name>
    <dbReference type="NCBI Taxonomy" id="3299030"/>
    <lineage>
        <taxon>Bacteria</taxon>
        <taxon>Pseudomonadati</taxon>
        <taxon>Pseudomonadota</taxon>
        <taxon>Betaproteobacteria</taxon>
        <taxon>Burkholderiales</taxon>
        <taxon>Sphaerotilaceae</taxon>
        <taxon>Roseateles</taxon>
    </lineage>
</organism>
<reference evidence="1 2" key="1">
    <citation type="submission" date="2024-08" db="EMBL/GenBank/DDBJ databases">
        <authorList>
            <person name="Lu H."/>
        </authorList>
    </citation>
    <scope>NUCLEOTIDE SEQUENCE [LARGE SCALE GENOMIC DNA]</scope>
    <source>
        <strain evidence="1 2">DXS20W</strain>
    </source>
</reference>
<gene>
    <name evidence="1" type="ORF">ACG04Q_17175</name>
</gene>
<proteinExistence type="predicted"/>
<evidence type="ECO:0000313" key="2">
    <source>
        <dbReference type="Proteomes" id="UP001606302"/>
    </source>
</evidence>
<accession>A0ABW7GMX9</accession>